<comment type="caution">
    <text evidence="2">The sequence shown here is derived from an EMBL/GenBank/DDBJ whole genome shotgun (WGS) entry which is preliminary data.</text>
</comment>
<organism evidence="2 3">
    <name type="scientific">Antrodiella citrinella</name>
    <dbReference type="NCBI Taxonomy" id="2447956"/>
    <lineage>
        <taxon>Eukaryota</taxon>
        <taxon>Fungi</taxon>
        <taxon>Dikarya</taxon>
        <taxon>Basidiomycota</taxon>
        <taxon>Agaricomycotina</taxon>
        <taxon>Agaricomycetes</taxon>
        <taxon>Polyporales</taxon>
        <taxon>Steccherinaceae</taxon>
        <taxon>Antrodiella</taxon>
    </lineage>
</organism>
<feature type="region of interest" description="Disordered" evidence="1">
    <location>
        <begin position="249"/>
        <end position="272"/>
    </location>
</feature>
<reference evidence="2 3" key="1">
    <citation type="submission" date="2019-02" db="EMBL/GenBank/DDBJ databases">
        <title>Genome sequencing of the rare red list fungi Antrodiella citrinella (Flaviporus citrinellus).</title>
        <authorList>
            <person name="Buettner E."/>
            <person name="Kellner H."/>
        </authorList>
    </citation>
    <scope>NUCLEOTIDE SEQUENCE [LARGE SCALE GENOMIC DNA]</scope>
    <source>
        <strain evidence="2 3">DSM 108506</strain>
    </source>
</reference>
<proteinExistence type="predicted"/>
<evidence type="ECO:0000256" key="1">
    <source>
        <dbReference type="SAM" id="MobiDB-lite"/>
    </source>
</evidence>
<dbReference type="OrthoDB" id="3222453at2759"/>
<dbReference type="AlphaFoldDB" id="A0A4S4MWY5"/>
<keyword evidence="3" id="KW-1185">Reference proteome</keyword>
<dbReference type="Proteomes" id="UP000308730">
    <property type="component" value="Unassembled WGS sequence"/>
</dbReference>
<evidence type="ECO:0000313" key="3">
    <source>
        <dbReference type="Proteomes" id="UP000308730"/>
    </source>
</evidence>
<sequence>MFSFKRLKRPIPDYQIYADQMYPPGFGIPLWYGNHTSTDTVIHDIVRQPAPLHCYDQVNIGDVGYIRGRQFHRLFSAGCALGDRVLGRDVPEDFRPLDPLPIVIGRSEPRKPGPLATASVKVSGGEAGVSLNIHVDTMLSAERLSYFHDYIIANFRSWEAFARSRGHDVTVEDIVLVSGCGMTADFTMLAFSQTGNDLAISFDAGASVAIRRIKLLPKVIKAGAGPHGLGPGEKDVMSMDLSFEDIADDDPLSLETGSAVAGSTDEDTPNEEIQTTSMSLTEDPLLTIAQYIFEVLKLIT</sequence>
<evidence type="ECO:0000313" key="2">
    <source>
        <dbReference type="EMBL" id="THH30912.1"/>
    </source>
</evidence>
<gene>
    <name evidence="2" type="ORF">EUX98_g3303</name>
</gene>
<accession>A0A4S4MWY5</accession>
<name>A0A4S4MWY5_9APHY</name>
<dbReference type="EMBL" id="SGPM01000064">
    <property type="protein sequence ID" value="THH30912.1"/>
    <property type="molecule type" value="Genomic_DNA"/>
</dbReference>
<protein>
    <submittedName>
        <fullName evidence="2">Uncharacterized protein</fullName>
    </submittedName>
</protein>